<gene>
    <name evidence="14" type="ORF">GHT06_016801</name>
</gene>
<comment type="cofactor">
    <cofactor evidence="11">
        <name>Mn(2+)</name>
        <dbReference type="ChEBI" id="CHEBI:29035"/>
    </cofactor>
</comment>
<dbReference type="GO" id="GO:0008378">
    <property type="term" value="F:galactosyltransferase activity"/>
    <property type="evidence" value="ECO:0007669"/>
    <property type="project" value="TreeGrafter"/>
</dbReference>
<evidence type="ECO:0000256" key="2">
    <source>
        <dbReference type="ARBA" id="ARBA00004922"/>
    </source>
</evidence>
<accession>A0AAD5KP24</accession>
<dbReference type="PRINTS" id="PR02050">
    <property type="entry name" value="B14GALTRFASE"/>
</dbReference>
<keyword evidence="4 11" id="KW-0328">Glycosyltransferase</keyword>
<keyword evidence="7 11" id="KW-0735">Signal-anchor</keyword>
<dbReference type="GO" id="GO:0006688">
    <property type="term" value="P:glycosphingolipid biosynthetic process"/>
    <property type="evidence" value="ECO:0007669"/>
    <property type="project" value="TreeGrafter"/>
</dbReference>
<keyword evidence="5 11" id="KW-0808">Transferase</keyword>
<feature type="domain" description="Galactosyltransferase C-terminal" evidence="12">
    <location>
        <begin position="214"/>
        <end position="290"/>
    </location>
</feature>
<evidence type="ECO:0000256" key="1">
    <source>
        <dbReference type="ARBA" id="ARBA00004606"/>
    </source>
</evidence>
<dbReference type="InterPro" id="IPR029044">
    <property type="entry name" value="Nucleotide-diphossugar_trans"/>
</dbReference>
<dbReference type="GO" id="GO:0005975">
    <property type="term" value="P:carbohydrate metabolic process"/>
    <property type="evidence" value="ECO:0007669"/>
    <property type="project" value="InterPro"/>
</dbReference>
<keyword evidence="11" id="KW-0464">Manganese</keyword>
<dbReference type="GO" id="GO:0016020">
    <property type="term" value="C:membrane"/>
    <property type="evidence" value="ECO:0007669"/>
    <property type="project" value="UniProtKB-SubCell"/>
</dbReference>
<name>A0AAD5KP24_9CRUS</name>
<evidence type="ECO:0000256" key="10">
    <source>
        <dbReference type="ARBA" id="ARBA00023180"/>
    </source>
</evidence>
<evidence type="ECO:0000313" key="15">
    <source>
        <dbReference type="Proteomes" id="UP000820818"/>
    </source>
</evidence>
<comment type="subcellular location">
    <subcellularLocation>
        <location evidence="1 11">Membrane</location>
        <topology evidence="1 11">Single-pass type II membrane protein</topology>
    </subcellularLocation>
</comment>
<reference evidence="14 15" key="1">
    <citation type="submission" date="2022-05" db="EMBL/GenBank/DDBJ databases">
        <title>A multi-omics perspective on studying reproductive biology in Daphnia sinensis.</title>
        <authorList>
            <person name="Jia J."/>
        </authorList>
    </citation>
    <scope>NUCLEOTIDE SEQUENCE [LARGE SCALE GENOMIC DNA]</scope>
    <source>
        <strain evidence="14 15">WSL</strain>
    </source>
</reference>
<dbReference type="EMBL" id="WJBH02000006">
    <property type="protein sequence ID" value="KAI9557007.1"/>
    <property type="molecule type" value="Genomic_DNA"/>
</dbReference>
<evidence type="ECO:0000259" key="13">
    <source>
        <dbReference type="Pfam" id="PF13733"/>
    </source>
</evidence>
<dbReference type="InterPro" id="IPR027995">
    <property type="entry name" value="Galactosyl_T_N"/>
</dbReference>
<dbReference type="InterPro" id="IPR027791">
    <property type="entry name" value="Galactosyl_T_C"/>
</dbReference>
<evidence type="ECO:0000256" key="5">
    <source>
        <dbReference type="ARBA" id="ARBA00022679"/>
    </source>
</evidence>
<evidence type="ECO:0000256" key="6">
    <source>
        <dbReference type="ARBA" id="ARBA00022692"/>
    </source>
</evidence>
<evidence type="ECO:0000256" key="3">
    <source>
        <dbReference type="ARBA" id="ARBA00005735"/>
    </source>
</evidence>
<comment type="pathway">
    <text evidence="2 11">Protein modification; protein glycosylation.</text>
</comment>
<evidence type="ECO:0000256" key="9">
    <source>
        <dbReference type="ARBA" id="ARBA00023136"/>
    </source>
</evidence>
<feature type="transmembrane region" description="Helical" evidence="11">
    <location>
        <begin position="29"/>
        <end position="55"/>
    </location>
</feature>
<dbReference type="SUPFAM" id="SSF53448">
    <property type="entry name" value="Nucleotide-diphospho-sugar transferases"/>
    <property type="match status" value="1"/>
</dbReference>
<dbReference type="GO" id="GO:0005794">
    <property type="term" value="C:Golgi apparatus"/>
    <property type="evidence" value="ECO:0007669"/>
    <property type="project" value="TreeGrafter"/>
</dbReference>
<keyword evidence="10 11" id="KW-0325">Glycoprotein</keyword>
<evidence type="ECO:0000259" key="12">
    <source>
        <dbReference type="Pfam" id="PF02709"/>
    </source>
</evidence>
<dbReference type="Pfam" id="PF13733">
    <property type="entry name" value="Glyco_transf_7N"/>
    <property type="match status" value="1"/>
</dbReference>
<dbReference type="Pfam" id="PF02709">
    <property type="entry name" value="Glyco_transf_7C"/>
    <property type="match status" value="1"/>
</dbReference>
<dbReference type="AlphaFoldDB" id="A0AAD5KP24"/>
<protein>
    <recommendedName>
        <fullName evidence="11">Beta-1,4-N-acetylgalactosaminyltransferase</fullName>
        <ecNumber evidence="11">2.4.1.-</ecNumber>
    </recommendedName>
    <alternativeName>
        <fullName evidence="11">Beta-4-GalNAcT</fullName>
    </alternativeName>
</protein>
<dbReference type="InterPro" id="IPR003859">
    <property type="entry name" value="Galactosyl_T"/>
</dbReference>
<organism evidence="14 15">
    <name type="scientific">Daphnia sinensis</name>
    <dbReference type="NCBI Taxonomy" id="1820382"/>
    <lineage>
        <taxon>Eukaryota</taxon>
        <taxon>Metazoa</taxon>
        <taxon>Ecdysozoa</taxon>
        <taxon>Arthropoda</taxon>
        <taxon>Crustacea</taxon>
        <taxon>Branchiopoda</taxon>
        <taxon>Diplostraca</taxon>
        <taxon>Cladocera</taxon>
        <taxon>Anomopoda</taxon>
        <taxon>Daphniidae</taxon>
        <taxon>Daphnia</taxon>
        <taxon>Daphnia similis group</taxon>
    </lineage>
</organism>
<dbReference type="PANTHER" id="PTHR19300">
    <property type="entry name" value="BETA-1,4-GALACTOSYLTRANSFERASE"/>
    <property type="match status" value="1"/>
</dbReference>
<dbReference type="GO" id="GO:0046872">
    <property type="term" value="F:metal ion binding"/>
    <property type="evidence" value="ECO:0007669"/>
    <property type="project" value="UniProtKB-UniRule"/>
</dbReference>
<dbReference type="PANTHER" id="PTHR19300:SF57">
    <property type="entry name" value="BETA-1,4-N-ACETYLGALACTOSAMINYLTRANSFERASE"/>
    <property type="match status" value="1"/>
</dbReference>
<comment type="caution">
    <text evidence="14">The sequence shown here is derived from an EMBL/GenBank/DDBJ whole genome shotgun (WGS) entry which is preliminary data.</text>
</comment>
<dbReference type="EC" id="2.4.1.-" evidence="11"/>
<dbReference type="CDD" id="cd00899">
    <property type="entry name" value="b4GalT"/>
    <property type="match status" value="1"/>
</dbReference>
<keyword evidence="8 11" id="KW-1133">Transmembrane helix</keyword>
<keyword evidence="6 11" id="KW-0812">Transmembrane</keyword>
<comment type="function">
    <text evidence="11">Catalyzes the transfer of galactose onto proteins or lipids.</text>
</comment>
<dbReference type="GO" id="GO:0033842">
    <property type="term" value="F:N-acetyl-beta-glucosaminyl-derivative 4-beta-N-acetylgalactosaminyltransferase activity"/>
    <property type="evidence" value="ECO:0007669"/>
    <property type="project" value="TreeGrafter"/>
</dbReference>
<evidence type="ECO:0000313" key="14">
    <source>
        <dbReference type="EMBL" id="KAI9557007.1"/>
    </source>
</evidence>
<sequence>MTPSSKVLKTIKWIYSPCHRKKKILCVPALFFILTVTMFISLKIDLICPFSFLLFPEMSSSLVPRKSKHFDNICLHPYEKQLSNERIEVNLNVNDLELTAFTGQAENVAIGGAWSPTECWPKYHVNIIIPYRQRQEQLRVFLHYFHRYLPLQQIAYRIIVVEQSAEKEFNRGKLFNVGFVESEKRFPSDCYIFHDVDLIPQSLNNMYACTGMPRHLSSAVDTFNYQLPYCGILGGVVAMRSQHFREVNGYSNMFYGWGGEDDNLYFRVSQAGLNVIRFEPDVAKYKMLRHIKEVPNPARFQIMEMDQGIYSAEGLNNLNYTLLSYELKPLYTRIFVHV</sequence>
<evidence type="ECO:0000256" key="11">
    <source>
        <dbReference type="RuleBase" id="RU368121"/>
    </source>
</evidence>
<keyword evidence="15" id="KW-1185">Reference proteome</keyword>
<evidence type="ECO:0000256" key="4">
    <source>
        <dbReference type="ARBA" id="ARBA00022676"/>
    </source>
</evidence>
<evidence type="ECO:0000256" key="8">
    <source>
        <dbReference type="ARBA" id="ARBA00022989"/>
    </source>
</evidence>
<evidence type="ECO:0000256" key="7">
    <source>
        <dbReference type="ARBA" id="ARBA00022968"/>
    </source>
</evidence>
<comment type="similarity">
    <text evidence="3 11">Belongs to the glycosyltransferase 7 family.</text>
</comment>
<keyword evidence="11" id="KW-0479">Metal-binding</keyword>
<feature type="domain" description="Galactosyltransferase N-terminal" evidence="13">
    <location>
        <begin position="84"/>
        <end position="210"/>
    </location>
</feature>
<proteinExistence type="inferred from homology"/>
<dbReference type="Proteomes" id="UP000820818">
    <property type="component" value="Linkage Group LG6"/>
</dbReference>
<dbReference type="Gene3D" id="3.90.550.10">
    <property type="entry name" value="Spore Coat Polysaccharide Biosynthesis Protein SpsA, Chain A"/>
    <property type="match status" value="1"/>
</dbReference>
<keyword evidence="9 11" id="KW-0472">Membrane</keyword>